<proteinExistence type="predicted"/>
<evidence type="ECO:0000313" key="2">
    <source>
        <dbReference type="EMBL" id="QMU26611.1"/>
    </source>
</evidence>
<feature type="transmembrane region" description="Helical" evidence="1">
    <location>
        <begin position="12"/>
        <end position="30"/>
    </location>
</feature>
<organism evidence="2 3">
    <name type="scientific">Adhaeribacter radiodurans</name>
    <dbReference type="NCBI Taxonomy" id="2745197"/>
    <lineage>
        <taxon>Bacteria</taxon>
        <taxon>Pseudomonadati</taxon>
        <taxon>Bacteroidota</taxon>
        <taxon>Cytophagia</taxon>
        <taxon>Cytophagales</taxon>
        <taxon>Hymenobacteraceae</taxon>
        <taxon>Adhaeribacter</taxon>
    </lineage>
</organism>
<dbReference type="RefSeq" id="WP_182411429.1">
    <property type="nucleotide sequence ID" value="NZ_CP055152.1"/>
</dbReference>
<geneLocation type="plasmid" evidence="2 3">
    <name>unnamed</name>
</geneLocation>
<keyword evidence="1" id="KW-0812">Transmembrane</keyword>
<name>A0A7L7L1F9_9BACT</name>
<reference evidence="2 3" key="1">
    <citation type="submission" date="2020-06" db="EMBL/GenBank/DDBJ databases">
        <authorList>
            <person name="Hwang Y.J."/>
        </authorList>
    </citation>
    <scope>NUCLEOTIDE SEQUENCE [LARGE SCALE GENOMIC DNA]</scope>
    <source>
        <strain evidence="2 3">KUDC8001</strain>
        <plasmid evidence="2 3">unnamed</plasmid>
    </source>
</reference>
<keyword evidence="1" id="KW-0472">Membrane</keyword>
<keyword evidence="2" id="KW-0614">Plasmid</keyword>
<keyword evidence="3" id="KW-1185">Reference proteome</keyword>
<dbReference type="AlphaFoldDB" id="A0A7L7L1F9"/>
<dbReference type="EMBL" id="CP055152">
    <property type="protein sequence ID" value="QMU26611.1"/>
    <property type="molecule type" value="Genomic_DNA"/>
</dbReference>
<keyword evidence="1" id="KW-1133">Transmembrane helix</keyword>
<evidence type="ECO:0000256" key="1">
    <source>
        <dbReference type="SAM" id="Phobius"/>
    </source>
</evidence>
<sequence>MKLKKTQKAMLYSLKLFSGLGLLTLLIMFMSCNNNKKENKDEDVADMMSVKENNSTVSAYVSFIQADTSQMSLDHAFTNEALSELMAATTAMAGEIGFDVKGDMDKVKEYANNITKNPYETSHADDIRKAADILSTVLYNMQQAKYADLANEAGEVKSAATAINPDVLTLDQKDAVKSFFDKSADLLQKMN</sequence>
<evidence type="ECO:0000313" key="3">
    <source>
        <dbReference type="Proteomes" id="UP000514509"/>
    </source>
</evidence>
<dbReference type="Proteomes" id="UP000514509">
    <property type="component" value="Plasmid unnamed"/>
</dbReference>
<dbReference type="PROSITE" id="PS51257">
    <property type="entry name" value="PROKAR_LIPOPROTEIN"/>
    <property type="match status" value="1"/>
</dbReference>
<dbReference type="KEGG" id="add:HUW48_00645"/>
<evidence type="ECO:0008006" key="4">
    <source>
        <dbReference type="Google" id="ProtNLM"/>
    </source>
</evidence>
<reference evidence="2 3" key="2">
    <citation type="submission" date="2020-08" db="EMBL/GenBank/DDBJ databases">
        <title>Adhaeribacter dokdonensis sp. nov., isolated from the rhizosphere of Elymus tsukushiensis, a plant native to the Dokdo Islands, Republic of Korea.</title>
        <authorList>
            <person name="Ghim S.Y."/>
        </authorList>
    </citation>
    <scope>NUCLEOTIDE SEQUENCE [LARGE SCALE GENOMIC DNA]</scope>
    <source>
        <strain evidence="2 3">KUDC8001</strain>
        <plasmid evidence="2 3">unnamed</plasmid>
    </source>
</reference>
<gene>
    <name evidence="2" type="ORF">HUW48_00645</name>
</gene>
<accession>A0A7L7L1F9</accession>
<protein>
    <recommendedName>
        <fullName evidence="4">Lipoprotein</fullName>
    </recommendedName>
</protein>